<feature type="chain" id="PRO_5001776488" evidence="2">
    <location>
        <begin position="27"/>
        <end position="278"/>
    </location>
</feature>
<dbReference type="PANTHER" id="PTHR37423">
    <property type="entry name" value="SOLUBLE LYTIC MUREIN TRANSGLYCOSYLASE-RELATED"/>
    <property type="match status" value="1"/>
</dbReference>
<evidence type="ECO:0000259" key="3">
    <source>
        <dbReference type="Pfam" id="PF01464"/>
    </source>
</evidence>
<dbReference type="AlphaFoldDB" id="A0A084IKL9"/>
<dbReference type="PROSITE" id="PS51257">
    <property type="entry name" value="PROKAR_LIPOPROTEIN"/>
    <property type="match status" value="1"/>
</dbReference>
<dbReference type="CDD" id="cd13403">
    <property type="entry name" value="MLTF-like"/>
    <property type="match status" value="1"/>
</dbReference>
<accession>A0A084IKL9</accession>
<evidence type="ECO:0000256" key="1">
    <source>
        <dbReference type="ARBA" id="ARBA00007734"/>
    </source>
</evidence>
<organism evidence="4 5">
    <name type="scientific">Salinisphaera hydrothermalis (strain C41B8)</name>
    <dbReference type="NCBI Taxonomy" id="1304275"/>
    <lineage>
        <taxon>Bacteria</taxon>
        <taxon>Pseudomonadati</taxon>
        <taxon>Pseudomonadota</taxon>
        <taxon>Gammaproteobacteria</taxon>
        <taxon>Salinisphaerales</taxon>
        <taxon>Salinisphaeraceae</taxon>
        <taxon>Salinisphaera</taxon>
    </lineage>
</organism>
<sequence length="278" mass="30528">MTPFRVVAPAAGMLLIGGCLSTMVSAAPTALAPARLDGLGHHLFPDTGRLLRPDAARWPIFIDPVRHRTTRGFSLAGFETIAPTASNPSTPHLTTRQQRDLRHRLATTLPRYQRLFTHVGQNYGLPAALIAAVAYTESKWRPRARHHDVAGMMMLSSSTAHTVGVSDRLSAAENVSGGARYLAKMRALISHAVPLPDRNYFALAAYNMGIGHLRDAQTLARRLGKNPHLWADLKQVIPLLAERRYYAGLDHGYARGDAVVAYIERVRGCERLIAPHLD</sequence>
<dbReference type="PANTHER" id="PTHR37423:SF2">
    <property type="entry name" value="MEMBRANE-BOUND LYTIC MUREIN TRANSGLYCOSYLASE C"/>
    <property type="match status" value="1"/>
</dbReference>
<dbReference type="Gene3D" id="1.10.530.10">
    <property type="match status" value="1"/>
</dbReference>
<evidence type="ECO:0000313" key="5">
    <source>
        <dbReference type="Proteomes" id="UP000028302"/>
    </source>
</evidence>
<dbReference type="EMBL" id="APNK01000015">
    <property type="protein sequence ID" value="KEZ77253.1"/>
    <property type="molecule type" value="Genomic_DNA"/>
</dbReference>
<dbReference type="Proteomes" id="UP000028302">
    <property type="component" value="Unassembled WGS sequence"/>
</dbReference>
<feature type="signal peptide" evidence="2">
    <location>
        <begin position="1"/>
        <end position="26"/>
    </location>
</feature>
<comment type="similarity">
    <text evidence="1">Belongs to the transglycosylase Slt family.</text>
</comment>
<feature type="domain" description="Transglycosylase SLT" evidence="3">
    <location>
        <begin position="116"/>
        <end position="226"/>
    </location>
</feature>
<name>A0A084IKL9_SALHC</name>
<dbReference type="RefSeq" id="WP_198025159.1">
    <property type="nucleotide sequence ID" value="NZ_APNK01000015.1"/>
</dbReference>
<gene>
    <name evidence="4" type="ORF">C41B8_11050</name>
</gene>
<keyword evidence="5" id="KW-1185">Reference proteome</keyword>
<dbReference type="STRING" id="1304275.C41B8_11050"/>
<proteinExistence type="inferred from homology"/>
<dbReference type="SUPFAM" id="SSF53955">
    <property type="entry name" value="Lysozyme-like"/>
    <property type="match status" value="1"/>
</dbReference>
<dbReference type="Pfam" id="PF01464">
    <property type="entry name" value="SLT"/>
    <property type="match status" value="1"/>
</dbReference>
<keyword evidence="2" id="KW-0732">Signal</keyword>
<dbReference type="InterPro" id="IPR023346">
    <property type="entry name" value="Lysozyme-like_dom_sf"/>
</dbReference>
<comment type="caution">
    <text evidence="4">The sequence shown here is derived from an EMBL/GenBank/DDBJ whole genome shotgun (WGS) entry which is preliminary data.</text>
</comment>
<dbReference type="eggNOG" id="COG4623">
    <property type="taxonomic scope" value="Bacteria"/>
</dbReference>
<evidence type="ECO:0000256" key="2">
    <source>
        <dbReference type="SAM" id="SignalP"/>
    </source>
</evidence>
<dbReference type="InterPro" id="IPR008258">
    <property type="entry name" value="Transglycosylase_SLT_dom_1"/>
</dbReference>
<protein>
    <submittedName>
        <fullName evidence="4">Lytic murein transglycosylase F</fullName>
    </submittedName>
</protein>
<reference evidence="4 5" key="1">
    <citation type="submission" date="2013-03" db="EMBL/GenBank/DDBJ databases">
        <title>Salinisphaera hydrothermalis C41B8 Genome Sequencing.</title>
        <authorList>
            <person name="Li C."/>
            <person name="Lai Q."/>
            <person name="Shao Z."/>
        </authorList>
    </citation>
    <scope>NUCLEOTIDE SEQUENCE [LARGE SCALE GENOMIC DNA]</scope>
    <source>
        <strain evidence="4 5">C41B8</strain>
    </source>
</reference>
<evidence type="ECO:0000313" key="4">
    <source>
        <dbReference type="EMBL" id="KEZ77253.1"/>
    </source>
</evidence>